<dbReference type="InterPro" id="IPR036265">
    <property type="entry name" value="HIT-like_sf"/>
</dbReference>
<evidence type="ECO:0000313" key="3">
    <source>
        <dbReference type="EMBL" id="MCL6423616.1"/>
    </source>
</evidence>
<dbReference type="InterPro" id="IPR001310">
    <property type="entry name" value="Histidine_triad_HIT"/>
</dbReference>
<dbReference type="Proteomes" id="UP001203761">
    <property type="component" value="Unassembled WGS sequence"/>
</dbReference>
<evidence type="ECO:0000259" key="2">
    <source>
        <dbReference type="PROSITE" id="PS51084"/>
    </source>
</evidence>
<dbReference type="EMBL" id="JAKNCJ010000004">
    <property type="protein sequence ID" value="MCL6423616.1"/>
    <property type="molecule type" value="Genomic_DNA"/>
</dbReference>
<dbReference type="CDD" id="cd01276">
    <property type="entry name" value="PKCI_related"/>
    <property type="match status" value="1"/>
</dbReference>
<proteinExistence type="predicted"/>
<dbReference type="Pfam" id="PF01230">
    <property type="entry name" value="HIT"/>
    <property type="match status" value="1"/>
</dbReference>
<protein>
    <submittedName>
        <fullName evidence="3">Histidine triad nucleotide-binding protein</fullName>
    </submittedName>
</protein>
<dbReference type="Gene3D" id="3.30.428.10">
    <property type="entry name" value="HIT-like"/>
    <property type="match status" value="1"/>
</dbReference>
<comment type="caution">
    <text evidence="3">The sequence shown here is derived from an EMBL/GenBank/DDBJ whole genome shotgun (WGS) entry which is preliminary data.</text>
</comment>
<feature type="domain" description="HIT" evidence="2">
    <location>
        <begin position="16"/>
        <end position="122"/>
    </location>
</feature>
<evidence type="ECO:0000256" key="1">
    <source>
        <dbReference type="PROSITE-ProRule" id="PRU00464"/>
    </source>
</evidence>
<dbReference type="SUPFAM" id="SSF54197">
    <property type="entry name" value="HIT-like"/>
    <property type="match status" value="1"/>
</dbReference>
<name>A0ABT0R122_9MICO</name>
<organism evidence="3 4">
    <name type="scientific">Brachybacterium equifaecis</name>
    <dbReference type="NCBI Taxonomy" id="2910770"/>
    <lineage>
        <taxon>Bacteria</taxon>
        <taxon>Bacillati</taxon>
        <taxon>Actinomycetota</taxon>
        <taxon>Actinomycetes</taxon>
        <taxon>Micrococcales</taxon>
        <taxon>Dermabacteraceae</taxon>
        <taxon>Brachybacterium</taxon>
    </lineage>
</organism>
<dbReference type="PRINTS" id="PR00332">
    <property type="entry name" value="HISTRIAD"/>
</dbReference>
<keyword evidence="4" id="KW-1185">Reference proteome</keyword>
<evidence type="ECO:0000313" key="4">
    <source>
        <dbReference type="Proteomes" id="UP001203761"/>
    </source>
</evidence>
<dbReference type="RefSeq" id="WP_249737694.1">
    <property type="nucleotide sequence ID" value="NZ_JAKNCJ010000004.1"/>
</dbReference>
<dbReference type="InterPro" id="IPR011146">
    <property type="entry name" value="HIT-like"/>
</dbReference>
<feature type="short sequence motif" description="Histidine triad motif" evidence="1">
    <location>
        <begin position="106"/>
        <end position="110"/>
    </location>
</feature>
<gene>
    <name evidence="3" type="ORF">Bequi_09495</name>
</gene>
<dbReference type="PROSITE" id="PS51084">
    <property type="entry name" value="HIT_2"/>
    <property type="match status" value="1"/>
</dbReference>
<accession>A0ABT0R122</accession>
<sequence>MTETSLENPAVDPDCIFCQIVAGRIPAEIVHESDKLIAFRDTSPKAPVHVLVVPRQHYRDVRELAFEPQLMSEVVRAAEEIALQEANGDFRLVFNTGASAGQSVFHVHAHVLAGEELAEGAL</sequence>
<reference evidence="3" key="1">
    <citation type="submission" date="2022-02" db="EMBL/GenBank/DDBJ databases">
        <authorList>
            <person name="Lee M."/>
            <person name="Kim S.-J."/>
            <person name="Jung M.-Y."/>
        </authorList>
    </citation>
    <scope>NUCLEOTIDE SEQUENCE</scope>
    <source>
        <strain evidence="3">JHP9</strain>
    </source>
</reference>
<dbReference type="PANTHER" id="PTHR23089">
    <property type="entry name" value="HISTIDINE TRIAD HIT PROTEIN"/>
    <property type="match status" value="1"/>
</dbReference>